<name>A0A7S0MW30_9CHLO</name>
<evidence type="ECO:0000259" key="2">
    <source>
        <dbReference type="PROSITE" id="PS50110"/>
    </source>
</evidence>
<evidence type="ECO:0000256" key="1">
    <source>
        <dbReference type="PROSITE-ProRule" id="PRU00169"/>
    </source>
</evidence>
<dbReference type="SUPFAM" id="SSF52172">
    <property type="entry name" value="CheY-like"/>
    <property type="match status" value="1"/>
</dbReference>
<dbReference type="GO" id="GO:0000160">
    <property type="term" value="P:phosphorelay signal transduction system"/>
    <property type="evidence" value="ECO:0007669"/>
    <property type="project" value="InterPro"/>
</dbReference>
<organism evidence="3">
    <name type="scientific">Pyramimonas obovata</name>
    <dbReference type="NCBI Taxonomy" id="1411642"/>
    <lineage>
        <taxon>Eukaryota</taxon>
        <taxon>Viridiplantae</taxon>
        <taxon>Chlorophyta</taxon>
        <taxon>Pyramimonadophyceae</taxon>
        <taxon>Pyramimonadales</taxon>
        <taxon>Pyramimonadaceae</taxon>
        <taxon>Pyramimonas</taxon>
        <taxon>Pyramimonas incertae sedis</taxon>
    </lineage>
</organism>
<dbReference type="AlphaFoldDB" id="A0A7S0MW30"/>
<dbReference type="PROSITE" id="PS50110">
    <property type="entry name" value="RESPONSE_REGULATORY"/>
    <property type="match status" value="1"/>
</dbReference>
<dbReference type="InterPro" id="IPR001789">
    <property type="entry name" value="Sig_transdc_resp-reg_receiver"/>
</dbReference>
<gene>
    <name evidence="3" type="ORF">POBO1169_LOCUS2201</name>
</gene>
<sequence length="189" mass="22117">MYKKNPAFFSMIFTEIHVSEDMTGWKLAREVRKFEEENKLPRTPIFAVTKEHFDDTGVDLDAEDKEERSSNLCHSEAAGMDGYMMKPPSRYKLRTLLANYINAKKSSPNPQSGAMTEAIHSGHGPDWDENFDLALAEFYTKEQHWLPRLLFLPALITRKFMKWFWWTLRCYGYTFGKAVRDDSKDVLIF</sequence>
<evidence type="ECO:0000313" key="3">
    <source>
        <dbReference type="EMBL" id="CAD8651875.1"/>
    </source>
</evidence>
<reference evidence="3" key="1">
    <citation type="submission" date="2021-01" db="EMBL/GenBank/DDBJ databases">
        <authorList>
            <person name="Corre E."/>
            <person name="Pelletier E."/>
            <person name="Niang G."/>
            <person name="Scheremetjew M."/>
            <person name="Finn R."/>
            <person name="Kale V."/>
            <person name="Holt S."/>
            <person name="Cochrane G."/>
            <person name="Meng A."/>
            <person name="Brown T."/>
            <person name="Cohen L."/>
        </authorList>
    </citation>
    <scope>NUCLEOTIDE SEQUENCE</scope>
    <source>
        <strain evidence="3">CCMP722</strain>
    </source>
</reference>
<proteinExistence type="predicted"/>
<comment type="caution">
    <text evidence="1">Lacks conserved residue(s) required for the propagation of feature annotation.</text>
</comment>
<protein>
    <recommendedName>
        <fullName evidence="2">Response regulatory domain-containing protein</fullName>
    </recommendedName>
</protein>
<feature type="domain" description="Response regulatory" evidence="2">
    <location>
        <begin position="1"/>
        <end position="101"/>
    </location>
</feature>
<dbReference type="Gene3D" id="3.40.50.2300">
    <property type="match status" value="1"/>
</dbReference>
<dbReference type="InterPro" id="IPR011006">
    <property type="entry name" value="CheY-like_superfamily"/>
</dbReference>
<accession>A0A7S0MW30</accession>
<dbReference type="EMBL" id="HBFA01004362">
    <property type="protein sequence ID" value="CAD8651875.1"/>
    <property type="molecule type" value="Transcribed_RNA"/>
</dbReference>